<evidence type="ECO:0000256" key="11">
    <source>
        <dbReference type="ARBA" id="ARBA00023136"/>
    </source>
</evidence>
<evidence type="ECO:0000256" key="8">
    <source>
        <dbReference type="ARBA" id="ARBA00022692"/>
    </source>
</evidence>
<dbReference type="InterPro" id="IPR003400">
    <property type="entry name" value="ExbD"/>
</dbReference>
<name>A0A975ATM7_9GAMM</name>
<evidence type="ECO:0000256" key="9">
    <source>
        <dbReference type="ARBA" id="ARBA00022927"/>
    </source>
</evidence>
<gene>
    <name evidence="14" type="ORF">I8J32_004530</name>
</gene>
<organism evidence="14 15">
    <name type="scientific">Agrilutibacter solisilvae</name>
    <dbReference type="NCBI Taxonomy" id="2763317"/>
    <lineage>
        <taxon>Bacteria</taxon>
        <taxon>Pseudomonadati</taxon>
        <taxon>Pseudomonadota</taxon>
        <taxon>Gammaproteobacteria</taxon>
        <taxon>Lysobacterales</taxon>
        <taxon>Lysobacteraceae</taxon>
        <taxon>Agrilutibacter</taxon>
    </lineage>
</organism>
<reference evidence="14 15" key="1">
    <citation type="submission" date="2021-03" db="EMBL/GenBank/DDBJ databases">
        <title>Lysobacter sp. nov. isolated from soil of gangwondo yeongwol, south Korea.</title>
        <authorList>
            <person name="Kim K.R."/>
            <person name="Kim K.H."/>
            <person name="Jeon C.O."/>
        </authorList>
    </citation>
    <scope>NUCLEOTIDE SEQUENCE [LARGE SCALE GENOMIC DNA]</scope>
    <source>
        <strain evidence="14 15">R19</strain>
    </source>
</reference>
<evidence type="ECO:0000256" key="12">
    <source>
        <dbReference type="RuleBase" id="RU003879"/>
    </source>
</evidence>
<evidence type="ECO:0000313" key="15">
    <source>
        <dbReference type="Proteomes" id="UP000639274"/>
    </source>
</evidence>
<evidence type="ECO:0000256" key="5">
    <source>
        <dbReference type="ARBA" id="ARBA00022448"/>
    </source>
</evidence>
<dbReference type="Gene3D" id="3.30.420.270">
    <property type="match status" value="1"/>
</dbReference>
<keyword evidence="9 12" id="KW-0653">Protein transport</keyword>
<accession>A0A975ATM7</accession>
<dbReference type="GO" id="GO:0005886">
    <property type="term" value="C:plasma membrane"/>
    <property type="evidence" value="ECO:0007669"/>
    <property type="project" value="UniProtKB-SubCell"/>
</dbReference>
<keyword evidence="5 12" id="KW-0813">Transport</keyword>
<dbReference type="Proteomes" id="UP000639274">
    <property type="component" value="Chromosome"/>
</dbReference>
<dbReference type="RefSeq" id="WP_200614826.1">
    <property type="nucleotide sequence ID" value="NZ_CP071518.1"/>
</dbReference>
<dbReference type="GO" id="GO:0015031">
    <property type="term" value="P:protein transport"/>
    <property type="evidence" value="ECO:0007669"/>
    <property type="project" value="UniProtKB-KW"/>
</dbReference>
<evidence type="ECO:0000256" key="10">
    <source>
        <dbReference type="ARBA" id="ARBA00022989"/>
    </source>
</evidence>
<evidence type="ECO:0000256" key="13">
    <source>
        <dbReference type="SAM" id="Phobius"/>
    </source>
</evidence>
<keyword evidence="11 13" id="KW-0472">Membrane</keyword>
<evidence type="ECO:0000256" key="6">
    <source>
        <dbReference type="ARBA" id="ARBA00022475"/>
    </source>
</evidence>
<dbReference type="PANTHER" id="PTHR30558">
    <property type="entry name" value="EXBD MEMBRANE COMPONENT OF PMF-DRIVEN MACROMOLECULE IMPORT SYSTEM"/>
    <property type="match status" value="1"/>
</dbReference>
<evidence type="ECO:0000256" key="1">
    <source>
        <dbReference type="ARBA" id="ARBA00003540"/>
    </source>
</evidence>
<dbReference type="KEGG" id="lsf:I8J32_004530"/>
<evidence type="ECO:0000256" key="7">
    <source>
        <dbReference type="ARBA" id="ARBA00022519"/>
    </source>
</evidence>
<dbReference type="AlphaFoldDB" id="A0A975ATM7"/>
<keyword evidence="10 13" id="KW-1133">Transmembrane helix</keyword>
<keyword evidence="7" id="KW-0997">Cell inner membrane</keyword>
<proteinExistence type="inferred from homology"/>
<keyword evidence="8 12" id="KW-0812">Transmembrane</keyword>
<dbReference type="Pfam" id="PF02472">
    <property type="entry name" value="ExbD"/>
    <property type="match status" value="1"/>
</dbReference>
<dbReference type="GO" id="GO:0022857">
    <property type="term" value="F:transmembrane transporter activity"/>
    <property type="evidence" value="ECO:0007669"/>
    <property type="project" value="InterPro"/>
</dbReference>
<comment type="subcellular location">
    <subcellularLocation>
        <location evidence="2">Cell inner membrane</location>
        <topology evidence="2">Single-pass type II membrane protein</topology>
    </subcellularLocation>
    <subcellularLocation>
        <location evidence="12">Cell membrane</location>
        <topology evidence="12">Single-pass type II membrane protein</topology>
    </subcellularLocation>
</comment>
<evidence type="ECO:0000256" key="4">
    <source>
        <dbReference type="ARBA" id="ARBA00011471"/>
    </source>
</evidence>
<dbReference type="EMBL" id="CP071518">
    <property type="protein sequence ID" value="QSX79165.1"/>
    <property type="molecule type" value="Genomic_DNA"/>
</dbReference>
<dbReference type="PANTHER" id="PTHR30558:SF12">
    <property type="entry name" value="BIOPOLYMER TRANSPORT PROTEIN EXBD"/>
    <property type="match status" value="1"/>
</dbReference>
<keyword evidence="6" id="KW-1003">Cell membrane</keyword>
<protein>
    <submittedName>
        <fullName evidence="14">Biopolymer transporter ExbD</fullName>
    </submittedName>
</protein>
<evidence type="ECO:0000256" key="3">
    <source>
        <dbReference type="ARBA" id="ARBA00005811"/>
    </source>
</evidence>
<comment type="function">
    <text evidence="1">Involved in the TonB-dependent energy-dependent transport of various receptor-bound substrates.</text>
</comment>
<sequence>MAFSAGNDSGGPMAEINVTPLVDVMLVLLIIFMITAPLMSHKVKVELPEANLNKRDEVAKEVTPITIAVAENGSLYWNDEPISKGLMESRFSTEAQKLPQPQVNVRGDKTAKYRLVQEVVQTAQQQGMRKVGFVAIKDRSGQP</sequence>
<comment type="subunit">
    <text evidence="4">The accessory proteins ExbB and ExbD seem to form a complex with TonB.</text>
</comment>
<evidence type="ECO:0000256" key="2">
    <source>
        <dbReference type="ARBA" id="ARBA00004249"/>
    </source>
</evidence>
<keyword evidence="15" id="KW-1185">Reference proteome</keyword>
<feature type="transmembrane region" description="Helical" evidence="13">
    <location>
        <begin position="20"/>
        <end position="39"/>
    </location>
</feature>
<evidence type="ECO:0000313" key="14">
    <source>
        <dbReference type="EMBL" id="QSX79165.1"/>
    </source>
</evidence>
<comment type="similarity">
    <text evidence="3 12">Belongs to the ExbD/TolR family.</text>
</comment>